<keyword evidence="1" id="KW-1133">Transmembrane helix</keyword>
<name>A0A6G0YBE4_APHCR</name>
<accession>A0A6G0YBE4</accession>
<feature type="transmembrane region" description="Helical" evidence="1">
    <location>
        <begin position="41"/>
        <end position="65"/>
    </location>
</feature>
<gene>
    <name evidence="2" type="ORF">FWK35_00022266</name>
</gene>
<dbReference type="Proteomes" id="UP000478052">
    <property type="component" value="Unassembled WGS sequence"/>
</dbReference>
<comment type="caution">
    <text evidence="2">The sequence shown here is derived from an EMBL/GenBank/DDBJ whole genome shotgun (WGS) entry which is preliminary data.</text>
</comment>
<keyword evidence="1" id="KW-0812">Transmembrane</keyword>
<dbReference type="AlphaFoldDB" id="A0A6G0YBE4"/>
<organism evidence="2 3">
    <name type="scientific">Aphis craccivora</name>
    <name type="common">Cowpea aphid</name>
    <dbReference type="NCBI Taxonomy" id="307492"/>
    <lineage>
        <taxon>Eukaryota</taxon>
        <taxon>Metazoa</taxon>
        <taxon>Ecdysozoa</taxon>
        <taxon>Arthropoda</taxon>
        <taxon>Hexapoda</taxon>
        <taxon>Insecta</taxon>
        <taxon>Pterygota</taxon>
        <taxon>Neoptera</taxon>
        <taxon>Paraneoptera</taxon>
        <taxon>Hemiptera</taxon>
        <taxon>Sternorrhyncha</taxon>
        <taxon>Aphidomorpha</taxon>
        <taxon>Aphidoidea</taxon>
        <taxon>Aphididae</taxon>
        <taxon>Aphidini</taxon>
        <taxon>Aphis</taxon>
        <taxon>Aphis</taxon>
    </lineage>
</organism>
<keyword evidence="3" id="KW-1185">Reference proteome</keyword>
<keyword evidence="1" id="KW-0472">Membrane</keyword>
<evidence type="ECO:0000256" key="1">
    <source>
        <dbReference type="SAM" id="Phobius"/>
    </source>
</evidence>
<dbReference type="OrthoDB" id="5920073at2759"/>
<proteinExistence type="predicted"/>
<protein>
    <submittedName>
        <fullName evidence="2">Uncharacterized protein</fullName>
    </submittedName>
</protein>
<sequence length="152" mass="18090">MDIIYHVSDASKILLYLDNTQNACIMILFLDSERSDECIDFTMMCFFFFCLSPRFGAVKLILWGVKSKKFPIVFKSVRKNPKKVTEKREFLRKTSFRPNRFFYMVVNQKLITVYVSVIYIQLKFQKKLTFFDVDKKNLDDQKHLKNLIQGSL</sequence>
<evidence type="ECO:0000313" key="2">
    <source>
        <dbReference type="EMBL" id="KAF0752672.1"/>
    </source>
</evidence>
<feature type="non-terminal residue" evidence="2">
    <location>
        <position position="152"/>
    </location>
</feature>
<reference evidence="2 3" key="1">
    <citation type="submission" date="2019-08" db="EMBL/GenBank/DDBJ databases">
        <title>Whole genome of Aphis craccivora.</title>
        <authorList>
            <person name="Voronova N.V."/>
            <person name="Shulinski R.S."/>
            <person name="Bandarenka Y.V."/>
            <person name="Zhorov D.G."/>
            <person name="Warner D."/>
        </authorList>
    </citation>
    <scope>NUCLEOTIDE SEQUENCE [LARGE SCALE GENOMIC DNA]</scope>
    <source>
        <strain evidence="2">180601</strain>
        <tissue evidence="2">Whole Body</tissue>
    </source>
</reference>
<dbReference type="EMBL" id="VUJU01004975">
    <property type="protein sequence ID" value="KAF0752672.1"/>
    <property type="molecule type" value="Genomic_DNA"/>
</dbReference>
<evidence type="ECO:0000313" key="3">
    <source>
        <dbReference type="Proteomes" id="UP000478052"/>
    </source>
</evidence>
<feature type="transmembrane region" description="Helical" evidence="1">
    <location>
        <begin position="101"/>
        <end position="122"/>
    </location>
</feature>